<dbReference type="Gene3D" id="3.40.190.290">
    <property type="match status" value="1"/>
</dbReference>
<dbReference type="GO" id="GO:0043565">
    <property type="term" value="F:sequence-specific DNA binding"/>
    <property type="evidence" value="ECO:0007669"/>
    <property type="project" value="TreeGrafter"/>
</dbReference>
<dbReference type="AlphaFoldDB" id="A0A8I2B3Y1"/>
<comment type="caution">
    <text evidence="6">The sequence shown here is derived from an EMBL/GenBank/DDBJ whole genome shotgun (WGS) entry which is preliminary data.</text>
</comment>
<dbReference type="FunFam" id="1.10.10.10:FF:000001">
    <property type="entry name" value="LysR family transcriptional regulator"/>
    <property type="match status" value="1"/>
</dbReference>
<evidence type="ECO:0000256" key="4">
    <source>
        <dbReference type="ARBA" id="ARBA00023163"/>
    </source>
</evidence>
<dbReference type="Pfam" id="PF00126">
    <property type="entry name" value="HTH_1"/>
    <property type="match status" value="1"/>
</dbReference>
<dbReference type="PANTHER" id="PTHR30537">
    <property type="entry name" value="HTH-TYPE TRANSCRIPTIONAL REGULATOR"/>
    <property type="match status" value="1"/>
</dbReference>
<protein>
    <submittedName>
        <fullName evidence="6">LysR family transcriptional regulator</fullName>
    </submittedName>
</protein>
<keyword evidence="4" id="KW-0804">Transcription</keyword>
<dbReference type="PANTHER" id="PTHR30537:SF5">
    <property type="entry name" value="HTH-TYPE TRANSCRIPTIONAL ACTIVATOR TTDR-RELATED"/>
    <property type="match status" value="1"/>
</dbReference>
<dbReference type="RefSeq" id="WP_207541674.1">
    <property type="nucleotide sequence ID" value="NZ_CP087711.1"/>
</dbReference>
<proteinExistence type="inferred from homology"/>
<feature type="domain" description="HTH lysR-type" evidence="5">
    <location>
        <begin position="1"/>
        <end position="58"/>
    </location>
</feature>
<dbReference type="SUPFAM" id="SSF46785">
    <property type="entry name" value="Winged helix' DNA-binding domain"/>
    <property type="match status" value="1"/>
</dbReference>
<evidence type="ECO:0000256" key="2">
    <source>
        <dbReference type="ARBA" id="ARBA00023015"/>
    </source>
</evidence>
<dbReference type="SUPFAM" id="SSF53850">
    <property type="entry name" value="Periplasmic binding protein-like II"/>
    <property type="match status" value="1"/>
</dbReference>
<dbReference type="Proteomes" id="UP000664658">
    <property type="component" value="Unassembled WGS sequence"/>
</dbReference>
<evidence type="ECO:0000313" key="7">
    <source>
        <dbReference type="Proteomes" id="UP000664658"/>
    </source>
</evidence>
<dbReference type="InterPro" id="IPR005119">
    <property type="entry name" value="LysR_subst-bd"/>
</dbReference>
<accession>A0A8I2B3Y1</accession>
<reference evidence="6" key="1">
    <citation type="submission" date="2021-03" db="EMBL/GenBank/DDBJ databases">
        <title>Plesiomonas shigelloides zfcc0051, isolated from zebrafish feces.</title>
        <authorList>
            <person name="Vanderhoek Z."/>
            <person name="Gaulke C."/>
        </authorList>
    </citation>
    <scope>NUCLEOTIDE SEQUENCE</scope>
    <source>
        <strain evidence="6">Zfcc0051</strain>
    </source>
</reference>
<dbReference type="Pfam" id="PF03466">
    <property type="entry name" value="LysR_substrate"/>
    <property type="match status" value="1"/>
</dbReference>
<dbReference type="GO" id="GO:0006351">
    <property type="term" value="P:DNA-templated transcription"/>
    <property type="evidence" value="ECO:0007669"/>
    <property type="project" value="TreeGrafter"/>
</dbReference>
<dbReference type="PROSITE" id="PS50931">
    <property type="entry name" value="HTH_LYSR"/>
    <property type="match status" value="1"/>
</dbReference>
<dbReference type="InterPro" id="IPR036388">
    <property type="entry name" value="WH-like_DNA-bd_sf"/>
</dbReference>
<evidence type="ECO:0000259" key="5">
    <source>
        <dbReference type="PROSITE" id="PS50931"/>
    </source>
</evidence>
<dbReference type="GO" id="GO:0003700">
    <property type="term" value="F:DNA-binding transcription factor activity"/>
    <property type="evidence" value="ECO:0007669"/>
    <property type="project" value="InterPro"/>
</dbReference>
<dbReference type="InterPro" id="IPR036390">
    <property type="entry name" value="WH_DNA-bd_sf"/>
</dbReference>
<comment type="similarity">
    <text evidence="1">Belongs to the LysR transcriptional regulatory family.</text>
</comment>
<name>A0A8I2B3Y1_PLESH</name>
<evidence type="ECO:0000313" key="6">
    <source>
        <dbReference type="EMBL" id="MBO1107410.1"/>
    </source>
</evidence>
<keyword evidence="2" id="KW-0805">Transcription regulation</keyword>
<gene>
    <name evidence="6" type="ORF">J2R62_04090</name>
</gene>
<dbReference type="Gene3D" id="1.10.10.10">
    <property type="entry name" value="Winged helix-like DNA-binding domain superfamily/Winged helix DNA-binding domain"/>
    <property type="match status" value="1"/>
</dbReference>
<dbReference type="InterPro" id="IPR058163">
    <property type="entry name" value="LysR-type_TF_proteobact-type"/>
</dbReference>
<dbReference type="InterPro" id="IPR000847">
    <property type="entry name" value="LysR_HTH_N"/>
</dbReference>
<dbReference type="GeneID" id="69704915"/>
<evidence type="ECO:0000256" key="3">
    <source>
        <dbReference type="ARBA" id="ARBA00023125"/>
    </source>
</evidence>
<keyword evidence="3" id="KW-0238">DNA-binding</keyword>
<evidence type="ECO:0000256" key="1">
    <source>
        <dbReference type="ARBA" id="ARBA00009437"/>
    </source>
</evidence>
<sequence>MDLTHLQSFYRVVQAGGFSAAAESYGCSKGMLSRHVSALERALQTRLLQRTTRRQHLTEAGHQLYQQAEQIFADLRAAEQEITALTQEESGHLRFTCPASLGDQLIGPVMQAFTARCPQVTVALNFTNRPLDLIAEEHDIALRATPSPPANLSARLLGHLRDVVVVSPRWLTRYGRPASPQQLPVEHCFLQGDNPAWEQWHFRQGAQAVSLTLNGHLRANQYSSLLQLAMADVGIAKCPLLIAAPALQRGDLVTLLDDWQTSVHPLYLLHVAQPNVPRKIQIFSEILQQWFQAHPQYLL</sequence>
<organism evidence="6 7">
    <name type="scientific">Plesiomonas shigelloides</name>
    <name type="common">Aeromonas shigelloides</name>
    <dbReference type="NCBI Taxonomy" id="703"/>
    <lineage>
        <taxon>Bacteria</taxon>
        <taxon>Pseudomonadati</taxon>
        <taxon>Pseudomonadota</taxon>
        <taxon>Gammaproteobacteria</taxon>
        <taxon>Enterobacterales</taxon>
        <taxon>Enterobacteriaceae</taxon>
        <taxon>Plesiomonas</taxon>
    </lineage>
</organism>
<dbReference type="EMBL" id="JAFNAA010000003">
    <property type="protein sequence ID" value="MBO1107410.1"/>
    <property type="molecule type" value="Genomic_DNA"/>
</dbReference>
<dbReference type="CDD" id="cd08422">
    <property type="entry name" value="PBP2_CrgA_like"/>
    <property type="match status" value="1"/>
</dbReference>